<dbReference type="Proteomes" id="UP000184203">
    <property type="component" value="Unassembled WGS sequence"/>
</dbReference>
<sequence>MNGTGEIEAIHVADEAETEPEGVAEVEAVAGRGLRGDRYFTDDGTFSGDDITFIEAEALDAIEEEAGIALEPGAHRRNVTTRNAALNHLVGERFRVGEAVCEGVELCEPCSHLESLTEKGTLSALVHRGGLRASIVESGEIHVGDGIEQL</sequence>
<dbReference type="STRING" id="797209.GCA_000376445_01935"/>
<dbReference type="PROSITE" id="PS51340">
    <property type="entry name" value="MOSC"/>
    <property type="match status" value="1"/>
</dbReference>
<dbReference type="Proteomes" id="UP000003751">
    <property type="component" value="Unassembled WGS sequence"/>
</dbReference>
<reference evidence="5" key="2">
    <citation type="submission" date="2016-11" db="EMBL/GenBank/DDBJ databases">
        <authorList>
            <person name="Varghese N."/>
            <person name="Submissions S."/>
        </authorList>
    </citation>
    <scope>NUCLEOTIDE SEQUENCE [LARGE SCALE GENOMIC DNA]</scope>
    <source>
        <strain evidence="5">DX253</strain>
    </source>
</reference>
<dbReference type="AlphaFoldDB" id="E7QMV8"/>
<evidence type="ECO:0000313" key="4">
    <source>
        <dbReference type="Proteomes" id="UP000003751"/>
    </source>
</evidence>
<dbReference type="OrthoDB" id="68158at2157"/>
<dbReference type="RefSeq" id="WP_007976298.1">
    <property type="nucleotide sequence ID" value="NZ_AEMG01000002.1"/>
</dbReference>
<evidence type="ECO:0000259" key="1">
    <source>
        <dbReference type="PROSITE" id="PS51340"/>
    </source>
</evidence>
<dbReference type="PANTHER" id="PTHR36930">
    <property type="entry name" value="METAL-SULFUR CLUSTER BIOSYNTHESIS PROTEINS YUAD-RELATED"/>
    <property type="match status" value="1"/>
</dbReference>
<accession>E7QMV8</accession>
<evidence type="ECO:0000313" key="5">
    <source>
        <dbReference type="Proteomes" id="UP000184203"/>
    </source>
</evidence>
<dbReference type="SUPFAM" id="SSF50800">
    <property type="entry name" value="PK beta-barrel domain-like"/>
    <property type="match status" value="1"/>
</dbReference>
<dbReference type="GO" id="GO:0030151">
    <property type="term" value="F:molybdenum ion binding"/>
    <property type="evidence" value="ECO:0007669"/>
    <property type="project" value="InterPro"/>
</dbReference>
<dbReference type="GO" id="GO:0003824">
    <property type="term" value="F:catalytic activity"/>
    <property type="evidence" value="ECO:0007669"/>
    <property type="project" value="InterPro"/>
</dbReference>
<protein>
    <submittedName>
        <fullName evidence="2 3">MOSC domain-containing protein</fullName>
    </submittedName>
</protein>
<gene>
    <name evidence="3" type="ORF">SAMN05444342_3975</name>
    <name evidence="2" type="ORF">ZOD2009_01380</name>
</gene>
<dbReference type="Gene3D" id="2.40.33.20">
    <property type="entry name" value="PK beta-barrel domain-like"/>
    <property type="match status" value="1"/>
</dbReference>
<name>E7QMV8_HALPU</name>
<keyword evidence="5" id="KW-1185">Reference proteome</keyword>
<dbReference type="InterPro" id="IPR005302">
    <property type="entry name" value="MoCF_Sase_C"/>
</dbReference>
<dbReference type="InterPro" id="IPR011037">
    <property type="entry name" value="Pyrv_Knase-like_insert_dom_sf"/>
</dbReference>
<dbReference type="EMBL" id="AEMG01000002">
    <property type="protein sequence ID" value="EFW93753.1"/>
    <property type="molecule type" value="Genomic_DNA"/>
</dbReference>
<reference evidence="3" key="3">
    <citation type="submission" date="2016-11" db="EMBL/GenBank/DDBJ databases">
        <authorList>
            <person name="Jaros S."/>
            <person name="Januszkiewicz K."/>
            <person name="Wedrychowicz H."/>
        </authorList>
    </citation>
    <scope>NUCLEOTIDE SEQUENCE [LARGE SCALE GENOMIC DNA]</scope>
    <source>
        <strain evidence="3">DX253</strain>
    </source>
</reference>
<dbReference type="Pfam" id="PF03473">
    <property type="entry name" value="MOSC"/>
    <property type="match status" value="1"/>
</dbReference>
<dbReference type="PANTHER" id="PTHR36930:SF1">
    <property type="entry name" value="MOSC DOMAIN-CONTAINING PROTEIN"/>
    <property type="match status" value="1"/>
</dbReference>
<dbReference type="InterPro" id="IPR052716">
    <property type="entry name" value="MOSC_domain"/>
</dbReference>
<reference evidence="2 4" key="1">
    <citation type="journal article" date="2014" name="ISME J.">
        <title>Trehalose/2-sulfotrehalose biosynthesis and glycine-betaine uptake are widely spread mechanisms for osmoadaptation in the Halobacteriales.</title>
        <authorList>
            <person name="Youssef N.H."/>
            <person name="Savage-Ashlock K.N."/>
            <person name="McCully A.L."/>
            <person name="Luedtke B."/>
            <person name="Shaw E.I."/>
            <person name="Hoff W.D."/>
            <person name="Elshahed M.S."/>
        </authorList>
    </citation>
    <scope>NUCLEOTIDE SEQUENCE [LARGE SCALE GENOMIC DNA]</scope>
    <source>
        <strain evidence="2 4">DX253</strain>
    </source>
</reference>
<feature type="domain" description="MOSC" evidence="1">
    <location>
        <begin position="21"/>
        <end position="150"/>
    </location>
</feature>
<evidence type="ECO:0000313" key="3">
    <source>
        <dbReference type="EMBL" id="SHL49955.1"/>
    </source>
</evidence>
<dbReference type="eggNOG" id="arCOG11383">
    <property type="taxonomic scope" value="Archaea"/>
</dbReference>
<dbReference type="PATRIC" id="fig|797209.4.peg.260"/>
<dbReference type="GO" id="GO:0030170">
    <property type="term" value="F:pyridoxal phosphate binding"/>
    <property type="evidence" value="ECO:0007669"/>
    <property type="project" value="InterPro"/>
</dbReference>
<evidence type="ECO:0000313" key="2">
    <source>
        <dbReference type="EMBL" id="EFW93753.1"/>
    </source>
</evidence>
<dbReference type="EMBL" id="FRAN01000007">
    <property type="protein sequence ID" value="SHL49955.1"/>
    <property type="molecule type" value="Genomic_DNA"/>
</dbReference>
<proteinExistence type="predicted"/>
<organism evidence="2 4">
    <name type="scientific">Haladaptatus paucihalophilus DX253</name>
    <dbReference type="NCBI Taxonomy" id="797209"/>
    <lineage>
        <taxon>Archaea</taxon>
        <taxon>Methanobacteriati</taxon>
        <taxon>Methanobacteriota</taxon>
        <taxon>Stenosarchaea group</taxon>
        <taxon>Halobacteria</taxon>
        <taxon>Halobacteriales</taxon>
        <taxon>Haladaptataceae</taxon>
        <taxon>Haladaptatus</taxon>
    </lineage>
</organism>